<protein>
    <submittedName>
        <fullName evidence="2">Helix-turn-helix domain containing protein</fullName>
    </submittedName>
</protein>
<dbReference type="Proteomes" id="UP000229314">
    <property type="component" value="Chromosome"/>
</dbReference>
<evidence type="ECO:0000259" key="1">
    <source>
        <dbReference type="Pfam" id="PF20057"/>
    </source>
</evidence>
<name>A0A2D2C279_9RHOB</name>
<accession>A0A2D2C279</accession>
<dbReference type="RefSeq" id="WP_099649393.1">
    <property type="nucleotide sequence ID" value="NZ_CAJGAB010000009.1"/>
</dbReference>
<dbReference type="GeneID" id="78898564"/>
<proteinExistence type="predicted"/>
<reference evidence="2 3" key="1">
    <citation type="submission" date="2017-10" db="EMBL/GenBank/DDBJ databases">
        <title>Complete genome sequence of Paracoccus yeei TT13 isolated from human skin.</title>
        <authorList>
            <person name="Lee K."/>
            <person name="Lim J.Y."/>
            <person name="Hwang I."/>
        </authorList>
    </citation>
    <scope>NUCLEOTIDE SEQUENCE [LARGE SCALE GENOMIC DNA]</scope>
    <source>
        <strain evidence="2 3">TT13</strain>
    </source>
</reference>
<evidence type="ECO:0000313" key="3">
    <source>
        <dbReference type="Proteomes" id="UP000229314"/>
    </source>
</evidence>
<dbReference type="EMBL" id="CP024422">
    <property type="protein sequence ID" value="ATQ56615.1"/>
    <property type="molecule type" value="Genomic_DNA"/>
</dbReference>
<sequence length="413" mass="45250">MNMTIQTGDFATDASLAGLPAGFDVKCGNRPDGAGTAAPDAGTFQALPVRALDGDEDGDLGLYLRHIEGGETIRSLARELGCHASTIMRRIRRFEARRDDPLVDQAVERAATRRQPARGDVALGRTGMRQIARILRRLAEPGAQMIVADGMDKAIVVRDEIRTAILDRELAEHMAIRAWVQLVGQGKMCRYVIAAPGRDALRALLAARRRGALPQSEDFLLADPVPKAAPLPEGCAEDAATFDHAERHRSWEDREIADPEDGRRRRMRVNIAESPLLMLARRREADGSPFLSPEIVAAGERLREDFELAQMGPRITQNWDRFLTAGVDVSGLPAGFGGGSESARNRVAAALRELGPGMGDMCLRVCCFLEGIEMTERRLGWSARSGKIVLRLALMRLERHYRETYGSGAPLIG</sequence>
<dbReference type="Pfam" id="PF20057">
    <property type="entry name" value="DUF6456"/>
    <property type="match status" value="1"/>
</dbReference>
<feature type="domain" description="DUF6456" evidence="1">
    <location>
        <begin position="267"/>
        <end position="403"/>
    </location>
</feature>
<gene>
    <name evidence="2" type="ORF">PYTT13_12980</name>
</gene>
<dbReference type="AlphaFoldDB" id="A0A2D2C279"/>
<dbReference type="InterPro" id="IPR045599">
    <property type="entry name" value="DUF6456"/>
</dbReference>
<organism evidence="2 3">
    <name type="scientific">Paracoccus yeei</name>
    <dbReference type="NCBI Taxonomy" id="147645"/>
    <lineage>
        <taxon>Bacteria</taxon>
        <taxon>Pseudomonadati</taxon>
        <taxon>Pseudomonadota</taxon>
        <taxon>Alphaproteobacteria</taxon>
        <taxon>Rhodobacterales</taxon>
        <taxon>Paracoccaceae</taxon>
        <taxon>Paracoccus</taxon>
    </lineage>
</organism>
<evidence type="ECO:0000313" key="2">
    <source>
        <dbReference type="EMBL" id="ATQ56615.1"/>
    </source>
</evidence>